<comment type="similarity">
    <text evidence="1">Belongs to the carbohydrate kinase PfkB family.</text>
</comment>
<dbReference type="InterPro" id="IPR011611">
    <property type="entry name" value="PfkB_dom"/>
</dbReference>
<dbReference type="InterPro" id="IPR050306">
    <property type="entry name" value="PfkB_Carbo_kinase"/>
</dbReference>
<evidence type="ECO:0000256" key="5">
    <source>
        <dbReference type="ARBA" id="ARBA00022840"/>
    </source>
</evidence>
<evidence type="ECO:0000313" key="7">
    <source>
        <dbReference type="EMBL" id="KAA1422715.1"/>
    </source>
</evidence>
<dbReference type="GO" id="GO:0016301">
    <property type="term" value="F:kinase activity"/>
    <property type="evidence" value="ECO:0007669"/>
    <property type="project" value="UniProtKB-KW"/>
</dbReference>
<accession>A0A5Q6RX99</accession>
<proteinExistence type="inferred from homology"/>
<evidence type="ECO:0000256" key="2">
    <source>
        <dbReference type="ARBA" id="ARBA00022679"/>
    </source>
</evidence>
<evidence type="ECO:0000256" key="3">
    <source>
        <dbReference type="ARBA" id="ARBA00022741"/>
    </source>
</evidence>
<dbReference type="GO" id="GO:0005524">
    <property type="term" value="F:ATP binding"/>
    <property type="evidence" value="ECO:0007669"/>
    <property type="project" value="UniProtKB-KW"/>
</dbReference>
<dbReference type="OrthoDB" id="9795789at2"/>
<dbReference type="RefSeq" id="WP_149769665.1">
    <property type="nucleotide sequence ID" value="NZ_VDFQ02000003.1"/>
</dbReference>
<dbReference type="InterPro" id="IPR029056">
    <property type="entry name" value="Ribokinase-like"/>
</dbReference>
<comment type="caution">
    <text evidence="7">The sequence shown here is derived from an EMBL/GenBank/DDBJ whole genome shotgun (WGS) entry which is preliminary data.</text>
</comment>
<keyword evidence="5" id="KW-0067">ATP-binding</keyword>
<name>A0A5Q6RX99_9ACTN</name>
<dbReference type="Gene3D" id="3.40.1190.20">
    <property type="match status" value="1"/>
</dbReference>
<dbReference type="PROSITE" id="PS00584">
    <property type="entry name" value="PFKB_KINASES_2"/>
    <property type="match status" value="1"/>
</dbReference>
<organism evidence="7 8">
    <name type="scientific">Mumia zhuanghuii</name>
    <dbReference type="NCBI Taxonomy" id="2585211"/>
    <lineage>
        <taxon>Bacteria</taxon>
        <taxon>Bacillati</taxon>
        <taxon>Actinomycetota</taxon>
        <taxon>Actinomycetes</taxon>
        <taxon>Propionibacteriales</taxon>
        <taxon>Nocardioidaceae</taxon>
        <taxon>Mumia</taxon>
    </lineage>
</organism>
<evidence type="ECO:0000313" key="8">
    <source>
        <dbReference type="Proteomes" id="UP000307768"/>
    </source>
</evidence>
<keyword evidence="4 7" id="KW-0418">Kinase</keyword>
<dbReference type="AlphaFoldDB" id="A0A5Q6RX99"/>
<dbReference type="CDD" id="cd01167">
    <property type="entry name" value="bac_FRK"/>
    <property type="match status" value="1"/>
</dbReference>
<gene>
    <name evidence="7" type="ORF">FE697_011105</name>
</gene>
<keyword evidence="3" id="KW-0547">Nucleotide-binding</keyword>
<feature type="domain" description="Carbohydrate kinase PfkB" evidence="6">
    <location>
        <begin position="9"/>
        <end position="296"/>
    </location>
</feature>
<sequence length="306" mass="32101">MPAVVGRALVVGEALIDLTRDRSGHESAHPGGSPLNVAVGLARLDVPTVLAAQVGDDDHGELLREHVDASDVDLRSLPPHREDSAVALAELDDDGVATYRFELAWDPSEMPTPEAFDLVHVGSIATVLAPGADAVERLVHDAVRAGVPVSYDPNIRLAITPDLEVVRDRVDRIVGYAAVVKLSDEDATALRPDLDPTAYAVRLAAAGPRLVALTRGGDGAVLISGDLVVEVAPPPTEVADTIGAGDSFMAGLLAGILMAGWTGRKGYDREALTWLGELAVRAAAITCSRPGADPPWRHELRPTMGS</sequence>
<dbReference type="Proteomes" id="UP000307768">
    <property type="component" value="Unassembled WGS sequence"/>
</dbReference>
<evidence type="ECO:0000259" key="6">
    <source>
        <dbReference type="Pfam" id="PF00294"/>
    </source>
</evidence>
<reference evidence="7 8" key="1">
    <citation type="submission" date="2019-09" db="EMBL/GenBank/DDBJ databases">
        <title>Mumia zhuanghuii sp. nov. isolated from the intestinal contents of plateau pika (Ochotona curzoniae) in the Qinghai-Tibet plateau of China.</title>
        <authorList>
            <person name="Tian Z."/>
        </authorList>
    </citation>
    <scope>NUCLEOTIDE SEQUENCE [LARGE SCALE GENOMIC DNA]</scope>
    <source>
        <strain evidence="8">350</strain>
    </source>
</reference>
<dbReference type="InterPro" id="IPR002173">
    <property type="entry name" value="Carboh/pur_kinase_PfkB_CS"/>
</dbReference>
<dbReference type="Pfam" id="PF00294">
    <property type="entry name" value="PfkB"/>
    <property type="match status" value="1"/>
</dbReference>
<keyword evidence="2" id="KW-0808">Transferase</keyword>
<evidence type="ECO:0000256" key="1">
    <source>
        <dbReference type="ARBA" id="ARBA00010688"/>
    </source>
</evidence>
<dbReference type="PANTHER" id="PTHR43085">
    <property type="entry name" value="HEXOKINASE FAMILY MEMBER"/>
    <property type="match status" value="1"/>
</dbReference>
<dbReference type="SUPFAM" id="SSF53613">
    <property type="entry name" value="Ribokinase-like"/>
    <property type="match status" value="1"/>
</dbReference>
<dbReference type="EMBL" id="VDFQ02000003">
    <property type="protein sequence ID" value="KAA1422715.1"/>
    <property type="molecule type" value="Genomic_DNA"/>
</dbReference>
<evidence type="ECO:0000256" key="4">
    <source>
        <dbReference type="ARBA" id="ARBA00022777"/>
    </source>
</evidence>
<protein>
    <submittedName>
        <fullName evidence="7">Carbohydrate kinase</fullName>
    </submittedName>
</protein>
<dbReference type="PANTHER" id="PTHR43085:SF1">
    <property type="entry name" value="PSEUDOURIDINE KINASE-RELATED"/>
    <property type="match status" value="1"/>
</dbReference>